<accession>A0A835VYI3</accession>
<evidence type="ECO:0008006" key="5">
    <source>
        <dbReference type="Google" id="ProtNLM"/>
    </source>
</evidence>
<keyword evidence="4" id="KW-1185">Reference proteome</keyword>
<evidence type="ECO:0000313" key="3">
    <source>
        <dbReference type="EMBL" id="KAG2432625.1"/>
    </source>
</evidence>
<dbReference type="AlphaFoldDB" id="A0A835VYI3"/>
<feature type="chain" id="PRO_5032307178" description="SGNH hydrolase-type esterase domain-containing protein" evidence="2">
    <location>
        <begin position="27"/>
        <end position="805"/>
    </location>
</feature>
<dbReference type="PANTHER" id="PTHR34407:SF1">
    <property type="entry name" value="SGNH HYDROLASE-TYPE ESTERASE DOMAIN-CONTAINING PROTEIN"/>
    <property type="match status" value="1"/>
</dbReference>
<dbReference type="EMBL" id="JAEHOC010000021">
    <property type="protein sequence ID" value="KAG2432625.1"/>
    <property type="molecule type" value="Genomic_DNA"/>
</dbReference>
<comment type="caution">
    <text evidence="3">The sequence shown here is derived from an EMBL/GenBank/DDBJ whole genome shotgun (WGS) entry which is preliminary data.</text>
</comment>
<keyword evidence="2" id="KW-0732">Signal</keyword>
<sequence>MPSGTAPLLAALLAVCLAGALHDAAAQALDALRRSGAASSSASGHSFASHTAVNSLATAAANAAASAGAGADPDASGGASRALPDDVADALVDAGVARWRRARRRLRQQQQQHAGRGEGGQGQGQQQLAWKQWQQQEQHQQEDDGGGDGGGLGTSAAAGATGTAGPGAGSEAGAGAAGAAGGGSSTAADGGSSSTAAAVMTGLHRLLAAAKHHRAKSPESHVLKLRQLQRAMYLGDLERIRSFVWRMAAGERLTVALLGGSVTMGMGAVLAEPSYAQWLQMWFAEVAPARPDSGLPPEGPSAGLDSGRAGAWLGVVGPGWNASTVRVINAACPATSSGYMNLCLKEYLLDAAPPDLVLLEYAINDPPFPQPAFENEPRKSLELLLRKLLLLPGRPAVALLNGYRWQGQFTLPGPTKREALGVYYSNAEPEYFEFATYYGLQLLSLKAAVYHQMVAGVRSFRTDLTRAETRANGTSDKMAFFYEDPIHPSGLTGHRAMAELVEGMLVKVGRGLVMRPWRQNEEAARQAPLPRHLIPGNEDSFNDVCILGDRLRESAADQKGFDWVNEGRDPRAPKWGFTATQPGSNITFVLNTASPASDPAAPGASAGTAAVAATANANATAAVAAAAAAALKPRFVILILAYLRSYENMGMADIHCAGGCVCGARALALYDKYGGENGTGAAMAPAAAAAYAAAVAAAAAEAKTQAEPAARLDGLWEPRASQLQLGCVQALLLAAAPAAAHAPGATATPGAGSCRVMVRVAQETRSGGHKVKLGGLIVSESSPALASGMCRDNAEATQRAAGYIE</sequence>
<feature type="compositionally biased region" description="Gly residues" evidence="1">
    <location>
        <begin position="162"/>
        <end position="184"/>
    </location>
</feature>
<evidence type="ECO:0000256" key="2">
    <source>
        <dbReference type="SAM" id="SignalP"/>
    </source>
</evidence>
<evidence type="ECO:0000313" key="4">
    <source>
        <dbReference type="Proteomes" id="UP000650467"/>
    </source>
</evidence>
<organism evidence="3 4">
    <name type="scientific">Chlamydomonas incerta</name>
    <dbReference type="NCBI Taxonomy" id="51695"/>
    <lineage>
        <taxon>Eukaryota</taxon>
        <taxon>Viridiplantae</taxon>
        <taxon>Chlorophyta</taxon>
        <taxon>core chlorophytes</taxon>
        <taxon>Chlorophyceae</taxon>
        <taxon>CS clade</taxon>
        <taxon>Chlamydomonadales</taxon>
        <taxon>Chlamydomonadaceae</taxon>
        <taxon>Chlamydomonas</taxon>
    </lineage>
</organism>
<protein>
    <recommendedName>
        <fullName evidence="5">SGNH hydrolase-type esterase domain-containing protein</fullName>
    </recommendedName>
</protein>
<feature type="signal peptide" evidence="2">
    <location>
        <begin position="1"/>
        <end position="26"/>
    </location>
</feature>
<proteinExistence type="predicted"/>
<dbReference type="SUPFAM" id="SSF52266">
    <property type="entry name" value="SGNH hydrolase"/>
    <property type="match status" value="1"/>
</dbReference>
<evidence type="ECO:0000256" key="1">
    <source>
        <dbReference type="SAM" id="MobiDB-lite"/>
    </source>
</evidence>
<name>A0A835VYI3_CHLIN</name>
<dbReference type="PANTHER" id="PTHR34407">
    <property type="entry name" value="EXPRESSED PROTEIN"/>
    <property type="match status" value="1"/>
</dbReference>
<dbReference type="OrthoDB" id="540666at2759"/>
<dbReference type="Gene3D" id="3.40.50.1110">
    <property type="entry name" value="SGNH hydrolase"/>
    <property type="match status" value="1"/>
</dbReference>
<reference evidence="3" key="1">
    <citation type="journal article" date="2020" name="bioRxiv">
        <title>Comparative genomics of Chlamydomonas.</title>
        <authorList>
            <person name="Craig R.J."/>
            <person name="Hasan A.R."/>
            <person name="Ness R.W."/>
            <person name="Keightley P.D."/>
        </authorList>
    </citation>
    <scope>NUCLEOTIDE SEQUENCE</scope>
    <source>
        <strain evidence="3">SAG 7.73</strain>
    </source>
</reference>
<gene>
    <name evidence="3" type="ORF">HXX76_008965</name>
</gene>
<feature type="compositionally biased region" description="Low complexity" evidence="1">
    <location>
        <begin position="124"/>
        <end position="138"/>
    </location>
</feature>
<feature type="region of interest" description="Disordered" evidence="1">
    <location>
        <begin position="103"/>
        <end position="193"/>
    </location>
</feature>
<dbReference type="Proteomes" id="UP000650467">
    <property type="component" value="Unassembled WGS sequence"/>
</dbReference>
<dbReference type="InterPro" id="IPR036514">
    <property type="entry name" value="SGNH_hydro_sf"/>
</dbReference>